<feature type="non-terminal residue" evidence="1">
    <location>
        <position position="1"/>
    </location>
</feature>
<name>A0A9P6KYE3_9MICR</name>
<dbReference type="Proteomes" id="UP000740883">
    <property type="component" value="Unassembled WGS sequence"/>
</dbReference>
<comment type="caution">
    <text evidence="1">The sequence shown here is derived from an EMBL/GenBank/DDBJ whole genome shotgun (WGS) entry which is preliminary data.</text>
</comment>
<dbReference type="AlphaFoldDB" id="A0A9P6KYE3"/>
<gene>
    <name evidence="1" type="ORF">NGRA_2240</name>
</gene>
<accession>A0A9P6KYE3</accession>
<evidence type="ECO:0000313" key="2">
    <source>
        <dbReference type="Proteomes" id="UP000740883"/>
    </source>
</evidence>
<sequence>KLKIAKRNKKRNTDTLLCIKTWLEGKEYIVEDLQGKNMEDLYCDIEENIRPLYKLCKNSKYKEDSAETNFENENQDELDIDLVDDNIREYIVRISHHDITEQPRLPDIIEQPCLSNIIEQPRLPNNLPNLLKNCPEFRNQRHRPIFRFKNILNRRRTTRFEDTHR</sequence>
<proteinExistence type="predicted"/>
<organism evidence="1 2">
    <name type="scientific">Nosema granulosis</name>
    <dbReference type="NCBI Taxonomy" id="83296"/>
    <lineage>
        <taxon>Eukaryota</taxon>
        <taxon>Fungi</taxon>
        <taxon>Fungi incertae sedis</taxon>
        <taxon>Microsporidia</taxon>
        <taxon>Nosematidae</taxon>
        <taxon>Nosema</taxon>
    </lineage>
</organism>
<dbReference type="EMBL" id="SBJO01000218">
    <property type="protein sequence ID" value="KAF9762053.1"/>
    <property type="molecule type" value="Genomic_DNA"/>
</dbReference>
<evidence type="ECO:0000313" key="1">
    <source>
        <dbReference type="EMBL" id="KAF9762053.1"/>
    </source>
</evidence>
<protein>
    <submittedName>
        <fullName evidence="1">Uncharacterized protein</fullName>
    </submittedName>
</protein>
<keyword evidence="2" id="KW-1185">Reference proteome</keyword>
<reference evidence="1 2" key="1">
    <citation type="journal article" date="2020" name="Genome Biol. Evol.">
        <title>Comparative genomics of strictly vertically transmitted, feminizing microsporidia endosymbionts of amphipod crustaceans.</title>
        <authorList>
            <person name="Cormier A."/>
            <person name="Chebbi M.A."/>
            <person name="Giraud I."/>
            <person name="Wattier R."/>
            <person name="Teixeira M."/>
            <person name="Gilbert C."/>
            <person name="Rigaud T."/>
            <person name="Cordaux R."/>
        </authorList>
    </citation>
    <scope>NUCLEOTIDE SEQUENCE [LARGE SCALE GENOMIC DNA]</scope>
    <source>
        <strain evidence="1 2">Ou3-Ou53</strain>
    </source>
</reference>